<name>A0ABT7WGQ9_9FLAO</name>
<reference evidence="1" key="1">
    <citation type="submission" date="2023-06" db="EMBL/GenBank/DDBJ databases">
        <title>Robiginitalea aurantiacus sp. nov. and Algoriphagus sediminis sp. nov., isolated from coastal sediment.</title>
        <authorList>
            <person name="Zhou Z.Y."/>
            <person name="An J."/>
            <person name="Jia Y.W."/>
            <person name="Du Z.J."/>
        </authorList>
    </citation>
    <scope>NUCLEOTIDE SEQUENCE</scope>
    <source>
        <strain evidence="1">M39</strain>
    </source>
</reference>
<sequence length="364" mass="40620">MIKQLLLVLVILFVTTIGRAQVYADLKKDKSDKADYPYILPIWGQKVQDRGFDLPYSAGIGVNYLQQSSDILISNVAIGFNGGELINVDELIRFNSTTADSYGINIRPDVWLLPFLNVYAIFARAESNTNVDVSVRIPGIGEGEELFSLQTSPTFQSQTFGLGLTPTMGFFGGWIAMDMNFTWTDVDKQEKPVFAFIFDPRIGKTFQLGKPERNISVWVGGFRIKVNRDTKGSLPLGDALPIEEWETKIATGQQKVGEAQVELDDWWESLTPIEQANPVNSVRREANQAKLDLAGRVLVTAEDAVDNAGNSTLDYTLDKAQAKMWSLTLGSQFQLNKSWMIRAEYGFSSGRQQFLGGLQYRFGL</sequence>
<proteinExistence type="predicted"/>
<accession>A0ABT7WGQ9</accession>
<dbReference type="EMBL" id="JAUDUY010000005">
    <property type="protein sequence ID" value="MDM9632110.1"/>
    <property type="molecule type" value="Genomic_DNA"/>
</dbReference>
<evidence type="ECO:0008006" key="3">
    <source>
        <dbReference type="Google" id="ProtNLM"/>
    </source>
</evidence>
<dbReference type="Proteomes" id="UP001174839">
    <property type="component" value="Unassembled WGS sequence"/>
</dbReference>
<evidence type="ECO:0000313" key="2">
    <source>
        <dbReference type="Proteomes" id="UP001174839"/>
    </source>
</evidence>
<gene>
    <name evidence="1" type="ORF">QU605_11535</name>
</gene>
<evidence type="ECO:0000313" key="1">
    <source>
        <dbReference type="EMBL" id="MDM9632110.1"/>
    </source>
</evidence>
<keyword evidence="2" id="KW-1185">Reference proteome</keyword>
<dbReference type="RefSeq" id="WP_289725467.1">
    <property type="nucleotide sequence ID" value="NZ_JAUDUY010000005.1"/>
</dbReference>
<protein>
    <recommendedName>
        <fullName evidence="3">Outer membrane protein beta-barrel domain-containing protein</fullName>
    </recommendedName>
</protein>
<comment type="caution">
    <text evidence="1">The sequence shown here is derived from an EMBL/GenBank/DDBJ whole genome shotgun (WGS) entry which is preliminary data.</text>
</comment>
<organism evidence="1 2">
    <name type="scientific">Robiginitalea aurantiaca</name>
    <dbReference type="NCBI Taxonomy" id="3056915"/>
    <lineage>
        <taxon>Bacteria</taxon>
        <taxon>Pseudomonadati</taxon>
        <taxon>Bacteroidota</taxon>
        <taxon>Flavobacteriia</taxon>
        <taxon>Flavobacteriales</taxon>
        <taxon>Flavobacteriaceae</taxon>
        <taxon>Robiginitalea</taxon>
    </lineage>
</organism>